<proteinExistence type="predicted"/>
<dbReference type="PANTHER" id="PTHR43279:SF1">
    <property type="entry name" value="CATECHOL-2,3-DIOXYGENASE"/>
    <property type="match status" value="1"/>
</dbReference>
<sequence>MVEYRTPPETRIGHIHLKVADIDRSISFYRDVLGFNLNFNLGSFAFLSAGGYHHQIGLNTWQSKGAPPAPQRTAGLYHFAINYPSRRDLARAFQRLMNKQYPIDGAADHTSHLAIYMSDPDGNGIELAWDRDPSFWEGWRHDLTAADAQALNKPLDLGALLLEAEEEQS</sequence>
<dbReference type="InterPro" id="IPR037523">
    <property type="entry name" value="VOC_core"/>
</dbReference>
<accession>A0A7W8XWP9</accession>
<dbReference type="Gene3D" id="3.10.180.10">
    <property type="entry name" value="2,3-Dihydroxybiphenyl 1,2-Dioxygenase, domain 1"/>
    <property type="match status" value="1"/>
</dbReference>
<dbReference type="GO" id="GO:0046872">
    <property type="term" value="F:metal ion binding"/>
    <property type="evidence" value="ECO:0007669"/>
    <property type="project" value="UniProtKB-KW"/>
</dbReference>
<dbReference type="SUPFAM" id="SSF54593">
    <property type="entry name" value="Glyoxalase/Bleomycin resistance protein/Dihydroxybiphenyl dioxygenase"/>
    <property type="match status" value="1"/>
</dbReference>
<dbReference type="RefSeq" id="WP_183940114.1">
    <property type="nucleotide sequence ID" value="NZ_JACHBI010000016.1"/>
</dbReference>
<gene>
    <name evidence="3" type="ORF">GGD50_005638</name>
</gene>
<keyword evidence="4" id="KW-1185">Reference proteome</keyword>
<dbReference type="Pfam" id="PF00903">
    <property type="entry name" value="Glyoxalase"/>
    <property type="match status" value="1"/>
</dbReference>
<dbReference type="PROSITE" id="PS51819">
    <property type="entry name" value="VOC"/>
    <property type="match status" value="1"/>
</dbReference>
<dbReference type="InterPro" id="IPR029068">
    <property type="entry name" value="Glyas_Bleomycin-R_OHBP_Dase"/>
</dbReference>
<evidence type="ECO:0000259" key="2">
    <source>
        <dbReference type="PROSITE" id="PS51819"/>
    </source>
</evidence>
<dbReference type="GO" id="GO:0018577">
    <property type="term" value="F:catechol 2,3-dioxygenase activity"/>
    <property type="evidence" value="ECO:0007669"/>
    <property type="project" value="UniProtKB-EC"/>
</dbReference>
<dbReference type="AlphaFoldDB" id="A0A7W8XWP9"/>
<evidence type="ECO:0000313" key="3">
    <source>
        <dbReference type="EMBL" id="MBB5576989.1"/>
    </source>
</evidence>
<evidence type="ECO:0000256" key="1">
    <source>
        <dbReference type="ARBA" id="ARBA00022723"/>
    </source>
</evidence>
<dbReference type="GO" id="GO:0004462">
    <property type="term" value="F:lactoylglutathione lyase activity"/>
    <property type="evidence" value="ECO:0007669"/>
    <property type="project" value="InterPro"/>
</dbReference>
<evidence type="ECO:0000313" key="4">
    <source>
        <dbReference type="Proteomes" id="UP000549882"/>
    </source>
</evidence>
<dbReference type="PROSITE" id="PS00934">
    <property type="entry name" value="GLYOXALASE_I_1"/>
    <property type="match status" value="1"/>
</dbReference>
<feature type="domain" description="VOC" evidence="2">
    <location>
        <begin position="11"/>
        <end position="130"/>
    </location>
</feature>
<protein>
    <submittedName>
        <fullName evidence="3">Catechol 2,3-dioxygenase</fullName>
        <ecNumber evidence="3">1.13.11.2</ecNumber>
    </submittedName>
</protein>
<organism evidence="3 4">
    <name type="scientific">Rhizobium paranaense</name>
    <dbReference type="NCBI Taxonomy" id="1650438"/>
    <lineage>
        <taxon>Bacteria</taxon>
        <taxon>Pseudomonadati</taxon>
        <taxon>Pseudomonadota</taxon>
        <taxon>Alphaproteobacteria</taxon>
        <taxon>Hyphomicrobiales</taxon>
        <taxon>Rhizobiaceae</taxon>
        <taxon>Rhizobium/Agrobacterium group</taxon>
        <taxon>Rhizobium</taxon>
    </lineage>
</organism>
<dbReference type="Proteomes" id="UP000549882">
    <property type="component" value="Unassembled WGS sequence"/>
</dbReference>
<comment type="caution">
    <text evidence="3">The sequence shown here is derived from an EMBL/GenBank/DDBJ whole genome shotgun (WGS) entry which is preliminary data.</text>
</comment>
<dbReference type="InterPro" id="IPR004360">
    <property type="entry name" value="Glyas_Fos-R_dOase_dom"/>
</dbReference>
<dbReference type="EC" id="1.13.11.2" evidence="3"/>
<keyword evidence="3" id="KW-0560">Oxidoreductase</keyword>
<name>A0A7W8XWP9_9HYPH</name>
<dbReference type="PANTHER" id="PTHR43279">
    <property type="entry name" value="CATECHOL-2,3-DIOXYGENASE"/>
    <property type="match status" value="1"/>
</dbReference>
<keyword evidence="1" id="KW-0479">Metal-binding</keyword>
<keyword evidence="3" id="KW-0223">Dioxygenase</keyword>
<dbReference type="EMBL" id="JACHBI010000016">
    <property type="protein sequence ID" value="MBB5576989.1"/>
    <property type="molecule type" value="Genomic_DNA"/>
</dbReference>
<reference evidence="3 4" key="1">
    <citation type="submission" date="2020-08" db="EMBL/GenBank/DDBJ databases">
        <title>Genomic Encyclopedia of Type Strains, Phase IV (KMG-V): Genome sequencing to study the core and pangenomes of soil and plant-associated prokaryotes.</title>
        <authorList>
            <person name="Whitman W."/>
        </authorList>
    </citation>
    <scope>NUCLEOTIDE SEQUENCE [LARGE SCALE GENOMIC DNA]</scope>
    <source>
        <strain evidence="3 4">SEMIA 4064</strain>
    </source>
</reference>
<dbReference type="InterPro" id="IPR018146">
    <property type="entry name" value="Glyoxalase_1_CS"/>
</dbReference>